<evidence type="ECO:0000256" key="7">
    <source>
        <dbReference type="ARBA" id="ARBA00047899"/>
    </source>
</evidence>
<dbReference type="InterPro" id="IPR008271">
    <property type="entry name" value="Ser/Thr_kinase_AS"/>
</dbReference>
<evidence type="ECO:0000259" key="10">
    <source>
        <dbReference type="PROSITE" id="PS50011"/>
    </source>
</evidence>
<keyword evidence="2" id="KW-0723">Serine/threonine-protein kinase</keyword>
<dbReference type="AlphaFoldDB" id="A0A1E7FXQ7"/>
<organism evidence="11 12">
    <name type="scientific">Fragilariopsis cylindrus CCMP1102</name>
    <dbReference type="NCBI Taxonomy" id="635003"/>
    <lineage>
        <taxon>Eukaryota</taxon>
        <taxon>Sar</taxon>
        <taxon>Stramenopiles</taxon>
        <taxon>Ochrophyta</taxon>
        <taxon>Bacillariophyta</taxon>
        <taxon>Bacillariophyceae</taxon>
        <taxon>Bacillariophycidae</taxon>
        <taxon>Bacillariales</taxon>
        <taxon>Bacillariaceae</taxon>
        <taxon>Fragilariopsis</taxon>
    </lineage>
</organism>
<keyword evidence="5 11" id="KW-0418">Kinase</keyword>
<comment type="catalytic activity">
    <reaction evidence="8">
        <text>L-seryl-[protein] + ATP = O-phospho-L-seryl-[protein] + ADP + H(+)</text>
        <dbReference type="Rhea" id="RHEA:17989"/>
        <dbReference type="Rhea" id="RHEA-COMP:9863"/>
        <dbReference type="Rhea" id="RHEA-COMP:11604"/>
        <dbReference type="ChEBI" id="CHEBI:15378"/>
        <dbReference type="ChEBI" id="CHEBI:29999"/>
        <dbReference type="ChEBI" id="CHEBI:30616"/>
        <dbReference type="ChEBI" id="CHEBI:83421"/>
        <dbReference type="ChEBI" id="CHEBI:456216"/>
        <dbReference type="EC" id="2.7.11.1"/>
    </reaction>
</comment>
<dbReference type="KEGG" id="fcy:FRACYDRAFT_177715"/>
<feature type="domain" description="Protein kinase" evidence="10">
    <location>
        <begin position="34"/>
        <end position="381"/>
    </location>
</feature>
<evidence type="ECO:0000256" key="2">
    <source>
        <dbReference type="ARBA" id="ARBA00022527"/>
    </source>
</evidence>
<dbReference type="SMART" id="SM00220">
    <property type="entry name" value="S_TKc"/>
    <property type="match status" value="1"/>
</dbReference>
<protein>
    <recommendedName>
        <fullName evidence="1">non-specific serine/threonine protein kinase</fullName>
        <ecNumber evidence="1">2.7.11.1</ecNumber>
    </recommendedName>
</protein>
<comment type="catalytic activity">
    <reaction evidence="7">
        <text>L-threonyl-[protein] + ATP = O-phospho-L-threonyl-[protein] + ADP + H(+)</text>
        <dbReference type="Rhea" id="RHEA:46608"/>
        <dbReference type="Rhea" id="RHEA-COMP:11060"/>
        <dbReference type="Rhea" id="RHEA-COMP:11605"/>
        <dbReference type="ChEBI" id="CHEBI:15378"/>
        <dbReference type="ChEBI" id="CHEBI:30013"/>
        <dbReference type="ChEBI" id="CHEBI:30616"/>
        <dbReference type="ChEBI" id="CHEBI:61977"/>
        <dbReference type="ChEBI" id="CHEBI:456216"/>
        <dbReference type="EC" id="2.7.11.1"/>
    </reaction>
</comment>
<evidence type="ECO:0000256" key="3">
    <source>
        <dbReference type="ARBA" id="ARBA00022679"/>
    </source>
</evidence>
<dbReference type="PANTHER" id="PTHR45998">
    <property type="entry name" value="SERINE/THREONINE-PROTEIN KINASE 16"/>
    <property type="match status" value="1"/>
</dbReference>
<dbReference type="PANTHER" id="PTHR45998:SF2">
    <property type="entry name" value="SERINE_THREONINE-PROTEIN KINASE 16"/>
    <property type="match status" value="1"/>
</dbReference>
<evidence type="ECO:0000256" key="5">
    <source>
        <dbReference type="ARBA" id="ARBA00022777"/>
    </source>
</evidence>
<proteinExistence type="predicted"/>
<dbReference type="InterPro" id="IPR000719">
    <property type="entry name" value="Prot_kinase_dom"/>
</dbReference>
<keyword evidence="9" id="KW-1133">Transmembrane helix</keyword>
<dbReference type="Pfam" id="PF00069">
    <property type="entry name" value="Pkinase"/>
    <property type="match status" value="1"/>
</dbReference>
<dbReference type="GO" id="GO:0005737">
    <property type="term" value="C:cytoplasm"/>
    <property type="evidence" value="ECO:0007669"/>
    <property type="project" value="TreeGrafter"/>
</dbReference>
<dbReference type="Gene3D" id="3.30.200.20">
    <property type="entry name" value="Phosphorylase Kinase, domain 1"/>
    <property type="match status" value="1"/>
</dbReference>
<dbReference type="EC" id="2.7.11.1" evidence="1"/>
<sequence length="409" mass="46484">MLDYLLQLLQFVWLWIVSYFFGPVITMDDTGIRVRCQNQIAEGGFSVIFLATDVDDRTATTSSTSRNKYVLKRIRCHDSERIPSTTTESTNDSLSSHFMPLLGTTFSENNTVCYMLFPYISHSLKKEIDRRIFQPFEEMTNGNRSTILSSQSQKNKIIRDALTMPPWSETVVLRWFEQLIDAVILMHDAGYTHRDIKIDNVLLHPEPPLANNNNYSGSNNSQSGPGPILMDFGSAGPLTRPLTRRRDILDIADDAAVNTTISYRPPELFAGELRVADSILDYRKVDVWMLGCTLFAILFGASPGEVEFSRSTGKLIIVDSSHNKVLGSLPWPNDETPPAHWYSKDVKELLEWILTQSRCDRPTVTQVRRRVRELLSQQPTFFHDGRDGRMATDLENQHVDISFASKNSL</sequence>
<dbReference type="InterPro" id="IPR011009">
    <property type="entry name" value="Kinase-like_dom_sf"/>
</dbReference>
<dbReference type="EMBL" id="KV784353">
    <property type="protein sequence ID" value="OEU22942.1"/>
    <property type="molecule type" value="Genomic_DNA"/>
</dbReference>
<dbReference type="PROSITE" id="PS00108">
    <property type="entry name" value="PROTEIN_KINASE_ST"/>
    <property type="match status" value="1"/>
</dbReference>
<evidence type="ECO:0000313" key="11">
    <source>
        <dbReference type="EMBL" id="OEU22942.1"/>
    </source>
</evidence>
<evidence type="ECO:0000256" key="8">
    <source>
        <dbReference type="ARBA" id="ARBA00048679"/>
    </source>
</evidence>
<dbReference type="GO" id="GO:0005524">
    <property type="term" value="F:ATP binding"/>
    <property type="evidence" value="ECO:0007669"/>
    <property type="project" value="UniProtKB-KW"/>
</dbReference>
<keyword evidence="3" id="KW-0808">Transferase</keyword>
<evidence type="ECO:0000256" key="6">
    <source>
        <dbReference type="ARBA" id="ARBA00022840"/>
    </source>
</evidence>
<dbReference type="SUPFAM" id="SSF56112">
    <property type="entry name" value="Protein kinase-like (PK-like)"/>
    <property type="match status" value="1"/>
</dbReference>
<evidence type="ECO:0000256" key="9">
    <source>
        <dbReference type="SAM" id="Phobius"/>
    </source>
</evidence>
<dbReference type="InParanoid" id="A0A1E7FXQ7"/>
<gene>
    <name evidence="11" type="ORF">FRACYDRAFT_177715</name>
</gene>
<evidence type="ECO:0000256" key="4">
    <source>
        <dbReference type="ARBA" id="ARBA00022741"/>
    </source>
</evidence>
<feature type="transmembrane region" description="Helical" evidence="9">
    <location>
        <begin position="6"/>
        <end position="25"/>
    </location>
</feature>
<keyword evidence="4" id="KW-0547">Nucleotide-binding</keyword>
<keyword evidence="9" id="KW-0812">Transmembrane</keyword>
<dbReference type="Gene3D" id="1.10.510.10">
    <property type="entry name" value="Transferase(Phosphotransferase) domain 1"/>
    <property type="match status" value="1"/>
</dbReference>
<dbReference type="OrthoDB" id="248923at2759"/>
<dbReference type="GO" id="GO:0004674">
    <property type="term" value="F:protein serine/threonine kinase activity"/>
    <property type="evidence" value="ECO:0007669"/>
    <property type="project" value="UniProtKB-KW"/>
</dbReference>
<evidence type="ECO:0000256" key="1">
    <source>
        <dbReference type="ARBA" id="ARBA00012513"/>
    </source>
</evidence>
<accession>A0A1E7FXQ7</accession>
<dbReference type="PROSITE" id="PS50011">
    <property type="entry name" value="PROTEIN_KINASE_DOM"/>
    <property type="match status" value="1"/>
</dbReference>
<reference evidence="11 12" key="1">
    <citation type="submission" date="2016-09" db="EMBL/GenBank/DDBJ databases">
        <title>Extensive genetic diversity and differential bi-allelic expression allows diatom success in the polar Southern Ocean.</title>
        <authorList>
            <consortium name="DOE Joint Genome Institute"/>
            <person name="Mock T."/>
            <person name="Otillar R.P."/>
            <person name="Strauss J."/>
            <person name="Dupont C."/>
            <person name="Frickenhaus S."/>
            <person name="Maumus F."/>
            <person name="Mcmullan M."/>
            <person name="Sanges R."/>
            <person name="Schmutz J."/>
            <person name="Toseland A."/>
            <person name="Valas R."/>
            <person name="Veluchamy A."/>
            <person name="Ward B.J."/>
            <person name="Allen A."/>
            <person name="Barry K."/>
            <person name="Falciatore A."/>
            <person name="Ferrante M."/>
            <person name="Fortunato A.E."/>
            <person name="Gloeckner G."/>
            <person name="Gruber A."/>
            <person name="Hipkin R."/>
            <person name="Janech M."/>
            <person name="Kroth P."/>
            <person name="Leese F."/>
            <person name="Lindquist E."/>
            <person name="Lyon B.R."/>
            <person name="Martin J."/>
            <person name="Mayer C."/>
            <person name="Parker M."/>
            <person name="Quesneville H."/>
            <person name="Raymond J."/>
            <person name="Uhlig C."/>
            <person name="Valentin K.U."/>
            <person name="Worden A.Z."/>
            <person name="Armbrust E.V."/>
            <person name="Bowler C."/>
            <person name="Green B."/>
            <person name="Moulton V."/>
            <person name="Van Oosterhout C."/>
            <person name="Grigoriev I."/>
        </authorList>
    </citation>
    <scope>NUCLEOTIDE SEQUENCE [LARGE SCALE GENOMIC DNA]</scope>
    <source>
        <strain evidence="11 12">CCMP1102</strain>
    </source>
</reference>
<keyword evidence="6" id="KW-0067">ATP-binding</keyword>
<dbReference type="InterPro" id="IPR052239">
    <property type="entry name" value="Ser/Thr-specific_kinases"/>
</dbReference>
<keyword evidence="12" id="KW-1185">Reference proteome</keyword>
<dbReference type="Proteomes" id="UP000095751">
    <property type="component" value="Unassembled WGS sequence"/>
</dbReference>
<name>A0A1E7FXQ7_9STRA</name>
<evidence type="ECO:0000313" key="12">
    <source>
        <dbReference type="Proteomes" id="UP000095751"/>
    </source>
</evidence>
<keyword evidence="9" id="KW-0472">Membrane</keyword>